<feature type="binding site" description="axial binding residue" evidence="7">
    <location>
        <position position="409"/>
    </location>
    <ligand>
        <name>heme</name>
        <dbReference type="ChEBI" id="CHEBI:30413"/>
    </ligand>
    <ligandPart>
        <name>Fe</name>
        <dbReference type="ChEBI" id="CHEBI:18248"/>
    </ligandPart>
</feature>
<dbReference type="Gene3D" id="1.10.630.10">
    <property type="entry name" value="Cytochrome P450"/>
    <property type="match status" value="1"/>
</dbReference>
<dbReference type="InterPro" id="IPR050196">
    <property type="entry name" value="Cytochrome_P450_Monoox"/>
</dbReference>
<dbReference type="PRINTS" id="PR00463">
    <property type="entry name" value="EP450I"/>
</dbReference>
<reference evidence="9" key="1">
    <citation type="submission" date="2022-03" db="EMBL/GenBank/DDBJ databases">
        <title>Draft Genome Sequence of Firmicute Strain S0AB, a Heterotrophic Iron/Sulfur-Oxidizing Extreme Acidophile.</title>
        <authorList>
            <person name="Vergara E."/>
            <person name="Pakostova E."/>
            <person name="Johnson D.B."/>
            <person name="Holmes D.S."/>
        </authorList>
    </citation>
    <scope>NUCLEOTIDE SEQUENCE</scope>
    <source>
        <strain evidence="9">S0AB</strain>
    </source>
</reference>
<evidence type="ECO:0000256" key="5">
    <source>
        <dbReference type="ARBA" id="ARBA00023004"/>
    </source>
</evidence>
<dbReference type="InterPro" id="IPR002401">
    <property type="entry name" value="Cyt_P450_E_grp-I"/>
</dbReference>
<keyword evidence="10" id="KW-1185">Reference proteome</keyword>
<dbReference type="GO" id="GO:0016705">
    <property type="term" value="F:oxidoreductase activity, acting on paired donors, with incorporation or reduction of molecular oxygen"/>
    <property type="evidence" value="ECO:0007669"/>
    <property type="project" value="InterPro"/>
</dbReference>
<protein>
    <submittedName>
        <fullName evidence="9">Cytochrome P450</fullName>
        <ecNumber evidence="9">1.14.-.-</ecNumber>
    </submittedName>
</protein>
<dbReference type="GO" id="GO:0020037">
    <property type="term" value="F:heme binding"/>
    <property type="evidence" value="ECO:0007669"/>
    <property type="project" value="InterPro"/>
</dbReference>
<evidence type="ECO:0000256" key="8">
    <source>
        <dbReference type="RuleBase" id="RU000461"/>
    </source>
</evidence>
<dbReference type="GO" id="GO:0005506">
    <property type="term" value="F:iron ion binding"/>
    <property type="evidence" value="ECO:0007669"/>
    <property type="project" value="InterPro"/>
</dbReference>
<proteinExistence type="inferred from homology"/>
<dbReference type="RefSeq" id="WP_241711799.1">
    <property type="nucleotide sequence ID" value="NZ_JALBUF010000001.1"/>
</dbReference>
<dbReference type="InterPro" id="IPR017972">
    <property type="entry name" value="Cyt_P450_CS"/>
</dbReference>
<dbReference type="Proteomes" id="UP001139263">
    <property type="component" value="Unassembled WGS sequence"/>
</dbReference>
<evidence type="ECO:0000256" key="1">
    <source>
        <dbReference type="ARBA" id="ARBA00010617"/>
    </source>
</evidence>
<keyword evidence="6 8" id="KW-0503">Monooxygenase</keyword>
<dbReference type="AlphaFoldDB" id="A0A9X2ADF6"/>
<dbReference type="InterPro" id="IPR036396">
    <property type="entry name" value="Cyt_P450_sf"/>
</dbReference>
<dbReference type="GO" id="GO:0004497">
    <property type="term" value="F:monooxygenase activity"/>
    <property type="evidence" value="ECO:0007669"/>
    <property type="project" value="UniProtKB-KW"/>
</dbReference>
<keyword evidence="3 7" id="KW-0479">Metal-binding</keyword>
<comment type="similarity">
    <text evidence="1 8">Belongs to the cytochrome P450 family.</text>
</comment>
<dbReference type="PANTHER" id="PTHR24291:SF50">
    <property type="entry name" value="BIFUNCTIONAL ALBAFLAVENONE MONOOXYGENASE_TERPENE SYNTHASE"/>
    <property type="match status" value="1"/>
</dbReference>
<evidence type="ECO:0000256" key="7">
    <source>
        <dbReference type="PIRSR" id="PIRSR602401-1"/>
    </source>
</evidence>
<sequence length="465" mass="52776">MTCKLATLSGNPLKLYIGFRKDPIGFLMDTQPLGDVVKIPSVSGQPSYILHHPEWVREVLAISEQSVVKGKSGRILGLTLGRGLLTSEGEQHAQQRRIMQPAFHTRMLAAAADDIVRLTEERIATWPKDQWFPVSQQFLELTLDIVFQTLFGVEVGEDRENLHDIIEHSVQFSAHKLLSAVTFPLWLPLPANRKHKRLVHEFDAVILRVMQQGRERVARLADDECTRTAHGTPTMLSGRTLNVLDYLYTVRTEDQDLIPDDEIRDQLATLIIGGHETTANLLSFVLYRLALDKRVTDKLYDELDHVLGGRRPGFEDVRKLVYMRQVLQETMRLYPPAWTILRETVEPITVLGVTVPAGSSLIISPYVMHRNPAWYDDPEQFIPERFADDQPHTWPQFAYIPFGGGSRTCIGNTFAKMEATLILAVILQKRHVQLQKDAVIDPEPSVSLRVRGGLTMKMTVRNELK</sequence>
<evidence type="ECO:0000256" key="4">
    <source>
        <dbReference type="ARBA" id="ARBA00023002"/>
    </source>
</evidence>
<dbReference type="PROSITE" id="PS00086">
    <property type="entry name" value="CYTOCHROME_P450"/>
    <property type="match status" value="1"/>
</dbReference>
<gene>
    <name evidence="9" type="ORF">MM817_00442</name>
</gene>
<evidence type="ECO:0000313" key="9">
    <source>
        <dbReference type="EMBL" id="MCI0182186.1"/>
    </source>
</evidence>
<accession>A0A9X2ADF6</accession>
<keyword evidence="4 8" id="KW-0560">Oxidoreductase</keyword>
<comment type="cofactor">
    <cofactor evidence="7">
        <name>heme</name>
        <dbReference type="ChEBI" id="CHEBI:30413"/>
    </cofactor>
</comment>
<evidence type="ECO:0000313" key="10">
    <source>
        <dbReference type="Proteomes" id="UP001139263"/>
    </source>
</evidence>
<comment type="caution">
    <text evidence="9">The sequence shown here is derived from an EMBL/GenBank/DDBJ whole genome shotgun (WGS) entry which is preliminary data.</text>
</comment>
<keyword evidence="5 7" id="KW-0408">Iron</keyword>
<dbReference type="EMBL" id="JALBUF010000001">
    <property type="protein sequence ID" value="MCI0182186.1"/>
    <property type="molecule type" value="Genomic_DNA"/>
</dbReference>
<dbReference type="PRINTS" id="PR00385">
    <property type="entry name" value="P450"/>
</dbReference>
<name>A0A9X2ADF6_9BACL</name>
<keyword evidence="2 7" id="KW-0349">Heme</keyword>
<dbReference type="SUPFAM" id="SSF48264">
    <property type="entry name" value="Cytochrome P450"/>
    <property type="match status" value="1"/>
</dbReference>
<dbReference type="InterPro" id="IPR001128">
    <property type="entry name" value="Cyt_P450"/>
</dbReference>
<dbReference type="Pfam" id="PF00067">
    <property type="entry name" value="p450"/>
    <property type="match status" value="1"/>
</dbReference>
<evidence type="ECO:0000256" key="6">
    <source>
        <dbReference type="ARBA" id="ARBA00023033"/>
    </source>
</evidence>
<dbReference type="EC" id="1.14.-.-" evidence="9"/>
<evidence type="ECO:0000256" key="2">
    <source>
        <dbReference type="ARBA" id="ARBA00022617"/>
    </source>
</evidence>
<dbReference type="PANTHER" id="PTHR24291">
    <property type="entry name" value="CYTOCHROME P450 FAMILY 4"/>
    <property type="match status" value="1"/>
</dbReference>
<evidence type="ECO:0000256" key="3">
    <source>
        <dbReference type="ARBA" id="ARBA00022723"/>
    </source>
</evidence>
<organism evidence="9 10">
    <name type="scientific">Sulfoacidibacillus ferrooxidans</name>
    <dbReference type="NCBI Taxonomy" id="2005001"/>
    <lineage>
        <taxon>Bacteria</taxon>
        <taxon>Bacillati</taxon>
        <taxon>Bacillota</taxon>
        <taxon>Bacilli</taxon>
        <taxon>Bacillales</taxon>
        <taxon>Alicyclobacillaceae</taxon>
        <taxon>Sulfoacidibacillus</taxon>
    </lineage>
</organism>